<dbReference type="SUPFAM" id="SSF49785">
    <property type="entry name" value="Galactose-binding domain-like"/>
    <property type="match status" value="1"/>
</dbReference>
<keyword evidence="2" id="KW-0472">Membrane</keyword>
<protein>
    <recommendedName>
        <fullName evidence="4">F5/8 type C domain-containing protein</fullName>
    </recommendedName>
</protein>
<evidence type="ECO:0000256" key="2">
    <source>
        <dbReference type="SAM" id="Phobius"/>
    </source>
</evidence>
<dbReference type="Gene3D" id="2.60.120.260">
    <property type="entry name" value="Galactose-binding domain-like"/>
    <property type="match status" value="1"/>
</dbReference>
<evidence type="ECO:0000313" key="3">
    <source>
        <dbReference type="EMBL" id="CAD8881212.1"/>
    </source>
</evidence>
<reference evidence="3" key="1">
    <citation type="submission" date="2021-01" db="EMBL/GenBank/DDBJ databases">
        <authorList>
            <person name="Corre E."/>
            <person name="Pelletier E."/>
            <person name="Niang G."/>
            <person name="Scheremetjew M."/>
            <person name="Finn R."/>
            <person name="Kale V."/>
            <person name="Holt S."/>
            <person name="Cochrane G."/>
            <person name="Meng A."/>
            <person name="Brown T."/>
            <person name="Cohen L."/>
        </authorList>
    </citation>
    <scope>NUCLEOTIDE SEQUENCE</scope>
    <source>
        <strain evidence="3">308</strain>
    </source>
</reference>
<keyword evidence="2" id="KW-1133">Transmembrane helix</keyword>
<feature type="transmembrane region" description="Helical" evidence="2">
    <location>
        <begin position="12"/>
        <end position="38"/>
    </location>
</feature>
<accession>A0A7S1BBA2</accession>
<feature type="compositionally biased region" description="Polar residues" evidence="1">
    <location>
        <begin position="63"/>
        <end position="73"/>
    </location>
</feature>
<dbReference type="InterPro" id="IPR008979">
    <property type="entry name" value="Galactose-bd-like_sf"/>
</dbReference>
<organism evidence="3">
    <name type="scientific">Corethron hystrix</name>
    <dbReference type="NCBI Taxonomy" id="216773"/>
    <lineage>
        <taxon>Eukaryota</taxon>
        <taxon>Sar</taxon>
        <taxon>Stramenopiles</taxon>
        <taxon>Ochrophyta</taxon>
        <taxon>Bacillariophyta</taxon>
        <taxon>Coscinodiscophyceae</taxon>
        <taxon>Corethrophycidae</taxon>
        <taxon>Corethrales</taxon>
        <taxon>Corethraceae</taxon>
        <taxon>Corethron</taxon>
    </lineage>
</organism>
<feature type="region of interest" description="Disordered" evidence="1">
    <location>
        <begin position="59"/>
        <end position="81"/>
    </location>
</feature>
<dbReference type="AlphaFoldDB" id="A0A7S1BBA2"/>
<sequence>MQSRFKLGFRTVSILLFIKIFLSFVCFVWLDLAFNVFLYPMQAQNLGQGHTLRNKNIVKVESPQRNTPNSPNSKKPKIISRNPSVRVTSDVRGNLGPASVIIQDPPGKDWIKDRWQAAGDMHGTAIPGQHWVILDFGSNNPRSITKVVVDWEAAYSNDYRIEISDGLETEKSSPEWCVLYNTQNKSQSTRRRVEEYGQSPGVKTKTPLHVVHTINIDGMQVNCSSFRFLRVFIRKSAMGWGVSIWELDVYG</sequence>
<keyword evidence="2" id="KW-0812">Transmembrane</keyword>
<gene>
    <name evidence="3" type="ORF">CHYS00102_LOCUS8399</name>
</gene>
<evidence type="ECO:0008006" key="4">
    <source>
        <dbReference type="Google" id="ProtNLM"/>
    </source>
</evidence>
<name>A0A7S1BBA2_9STRA</name>
<evidence type="ECO:0000256" key="1">
    <source>
        <dbReference type="SAM" id="MobiDB-lite"/>
    </source>
</evidence>
<proteinExistence type="predicted"/>
<dbReference type="EMBL" id="HBFR01011636">
    <property type="protein sequence ID" value="CAD8881212.1"/>
    <property type="molecule type" value="Transcribed_RNA"/>
</dbReference>